<dbReference type="GO" id="GO:0005886">
    <property type="term" value="C:plasma membrane"/>
    <property type="evidence" value="ECO:0007669"/>
    <property type="project" value="TreeGrafter"/>
</dbReference>
<dbReference type="EMBL" id="JXTB01000424">
    <property type="protein sequence ID" value="PON41044.1"/>
    <property type="molecule type" value="Genomic_DNA"/>
</dbReference>
<protein>
    <submittedName>
        <fullName evidence="6">Protein kinase-like domain containing protein</fullName>
    </submittedName>
</protein>
<dbReference type="PANTHER" id="PTHR27002:SF679">
    <property type="entry name" value="CYSTEINE-RICH RECEPTOR-LIKE PROTEIN KINASE 10 ISOFORM X1"/>
    <property type="match status" value="1"/>
</dbReference>
<evidence type="ECO:0000256" key="5">
    <source>
        <dbReference type="ARBA" id="ARBA00022840"/>
    </source>
</evidence>
<dbReference type="Gene3D" id="1.10.510.10">
    <property type="entry name" value="Transferase(Phosphotransferase) domain 1"/>
    <property type="match status" value="1"/>
</dbReference>
<dbReference type="PANTHER" id="PTHR27002">
    <property type="entry name" value="RECEPTOR-LIKE SERINE/THREONINE-PROTEIN KINASE SD1-8"/>
    <property type="match status" value="1"/>
</dbReference>
<dbReference type="AlphaFoldDB" id="A0A2P5AWV2"/>
<dbReference type="SUPFAM" id="SSF56112">
    <property type="entry name" value="Protein kinase-like (PK-like)"/>
    <property type="match status" value="1"/>
</dbReference>
<evidence type="ECO:0000313" key="7">
    <source>
        <dbReference type="Proteomes" id="UP000237105"/>
    </source>
</evidence>
<evidence type="ECO:0000256" key="4">
    <source>
        <dbReference type="ARBA" id="ARBA00022777"/>
    </source>
</evidence>
<sequence length="86" mass="9822">MAPKYAMEGLYSVKSDVYSFGAWLQWNEEQVVELMDPLVADSCVPNEFLRYLHIGLLCVEEDAYNRLSMSPVVMLKSESTNLCQPK</sequence>
<dbReference type="GO" id="GO:0004674">
    <property type="term" value="F:protein serine/threonine kinase activity"/>
    <property type="evidence" value="ECO:0007669"/>
    <property type="project" value="UniProtKB-KW"/>
</dbReference>
<evidence type="ECO:0000256" key="2">
    <source>
        <dbReference type="ARBA" id="ARBA00022679"/>
    </source>
</evidence>
<keyword evidence="7" id="KW-1185">Reference proteome</keyword>
<dbReference type="OrthoDB" id="998752at2759"/>
<accession>A0A2P5AWV2</accession>
<comment type="caution">
    <text evidence="6">The sequence shown here is derived from an EMBL/GenBank/DDBJ whole genome shotgun (WGS) entry which is preliminary data.</text>
</comment>
<dbReference type="Proteomes" id="UP000237105">
    <property type="component" value="Unassembled WGS sequence"/>
</dbReference>
<proteinExistence type="predicted"/>
<reference evidence="7" key="1">
    <citation type="submission" date="2016-06" db="EMBL/GenBank/DDBJ databases">
        <title>Parallel loss of symbiosis genes in relatives of nitrogen-fixing non-legume Parasponia.</title>
        <authorList>
            <person name="Van Velzen R."/>
            <person name="Holmer R."/>
            <person name="Bu F."/>
            <person name="Rutten L."/>
            <person name="Van Zeijl A."/>
            <person name="Liu W."/>
            <person name="Santuari L."/>
            <person name="Cao Q."/>
            <person name="Sharma T."/>
            <person name="Shen D."/>
            <person name="Roswanjaya Y."/>
            <person name="Wardhani T."/>
            <person name="Kalhor M.S."/>
            <person name="Jansen J."/>
            <person name="Van den Hoogen J."/>
            <person name="Gungor B."/>
            <person name="Hartog M."/>
            <person name="Hontelez J."/>
            <person name="Verver J."/>
            <person name="Yang W.-C."/>
            <person name="Schijlen E."/>
            <person name="Repin R."/>
            <person name="Schilthuizen M."/>
            <person name="Schranz E."/>
            <person name="Heidstra R."/>
            <person name="Miyata K."/>
            <person name="Fedorova E."/>
            <person name="Kohlen W."/>
            <person name="Bisseling T."/>
            <person name="Smit S."/>
            <person name="Geurts R."/>
        </authorList>
    </citation>
    <scope>NUCLEOTIDE SEQUENCE [LARGE SCALE GENOMIC DNA]</scope>
    <source>
        <strain evidence="7">cv. WU1-14</strain>
    </source>
</reference>
<evidence type="ECO:0000256" key="1">
    <source>
        <dbReference type="ARBA" id="ARBA00022527"/>
    </source>
</evidence>
<evidence type="ECO:0000313" key="6">
    <source>
        <dbReference type="EMBL" id="PON41044.1"/>
    </source>
</evidence>
<evidence type="ECO:0000256" key="3">
    <source>
        <dbReference type="ARBA" id="ARBA00022741"/>
    </source>
</evidence>
<keyword evidence="4 6" id="KW-0418">Kinase</keyword>
<name>A0A2P5AWV2_PARAD</name>
<keyword evidence="3" id="KW-0547">Nucleotide-binding</keyword>
<keyword evidence="1" id="KW-0723">Serine/threonine-protein kinase</keyword>
<dbReference type="STRING" id="3476.A0A2P5AWV2"/>
<dbReference type="InterPro" id="IPR011009">
    <property type="entry name" value="Kinase-like_dom_sf"/>
</dbReference>
<gene>
    <name evidence="6" type="ORF">PanWU01x14_292550</name>
</gene>
<keyword evidence="5" id="KW-0067">ATP-binding</keyword>
<keyword evidence="2" id="KW-0808">Transferase</keyword>
<dbReference type="GO" id="GO:0005524">
    <property type="term" value="F:ATP binding"/>
    <property type="evidence" value="ECO:0007669"/>
    <property type="project" value="UniProtKB-KW"/>
</dbReference>
<organism evidence="6 7">
    <name type="scientific">Parasponia andersonii</name>
    <name type="common">Sponia andersonii</name>
    <dbReference type="NCBI Taxonomy" id="3476"/>
    <lineage>
        <taxon>Eukaryota</taxon>
        <taxon>Viridiplantae</taxon>
        <taxon>Streptophyta</taxon>
        <taxon>Embryophyta</taxon>
        <taxon>Tracheophyta</taxon>
        <taxon>Spermatophyta</taxon>
        <taxon>Magnoliopsida</taxon>
        <taxon>eudicotyledons</taxon>
        <taxon>Gunneridae</taxon>
        <taxon>Pentapetalae</taxon>
        <taxon>rosids</taxon>
        <taxon>fabids</taxon>
        <taxon>Rosales</taxon>
        <taxon>Cannabaceae</taxon>
        <taxon>Parasponia</taxon>
    </lineage>
</organism>